<feature type="domain" description="VOC" evidence="1">
    <location>
        <begin position="1"/>
        <end position="127"/>
    </location>
</feature>
<organism evidence="2 3">
    <name type="scientific">Actinoplanes nipponensis</name>
    <dbReference type="NCBI Taxonomy" id="135950"/>
    <lineage>
        <taxon>Bacteria</taxon>
        <taxon>Bacillati</taxon>
        <taxon>Actinomycetota</taxon>
        <taxon>Actinomycetes</taxon>
        <taxon>Micromonosporales</taxon>
        <taxon>Micromonosporaceae</taxon>
        <taxon>Actinoplanes</taxon>
    </lineage>
</organism>
<dbReference type="Pfam" id="PF00903">
    <property type="entry name" value="Glyoxalase"/>
    <property type="match status" value="1"/>
</dbReference>
<evidence type="ECO:0000313" key="3">
    <source>
        <dbReference type="Proteomes" id="UP000647172"/>
    </source>
</evidence>
<evidence type="ECO:0000313" key="2">
    <source>
        <dbReference type="EMBL" id="GIE47426.1"/>
    </source>
</evidence>
<protein>
    <recommendedName>
        <fullName evidence="1">VOC domain-containing protein</fullName>
    </recommendedName>
</protein>
<dbReference type="Proteomes" id="UP000647172">
    <property type="component" value="Unassembled WGS sequence"/>
</dbReference>
<evidence type="ECO:0000259" key="1">
    <source>
        <dbReference type="PROSITE" id="PS51819"/>
    </source>
</evidence>
<dbReference type="InterPro" id="IPR037523">
    <property type="entry name" value="VOC_core"/>
</dbReference>
<proteinExistence type="predicted"/>
<dbReference type="PROSITE" id="PS51819">
    <property type="entry name" value="VOC"/>
    <property type="match status" value="1"/>
</dbReference>
<comment type="caution">
    <text evidence="2">The sequence shown here is derived from an EMBL/GenBank/DDBJ whole genome shotgun (WGS) entry which is preliminary data.</text>
</comment>
<dbReference type="Gene3D" id="3.10.180.10">
    <property type="entry name" value="2,3-Dihydroxybiphenyl 1,2-Dioxygenase, domain 1"/>
    <property type="match status" value="1"/>
</dbReference>
<dbReference type="EMBL" id="BOMQ01000011">
    <property type="protein sequence ID" value="GIE47426.1"/>
    <property type="molecule type" value="Genomic_DNA"/>
</dbReference>
<reference evidence="2" key="1">
    <citation type="submission" date="2021-01" db="EMBL/GenBank/DDBJ databases">
        <title>Whole genome shotgun sequence of Actinoplanes nipponensis NBRC 14063.</title>
        <authorList>
            <person name="Komaki H."/>
            <person name="Tamura T."/>
        </authorList>
    </citation>
    <scope>NUCLEOTIDE SEQUENCE</scope>
    <source>
        <strain evidence="2">NBRC 14063</strain>
    </source>
</reference>
<accession>A0A919JBP4</accession>
<name>A0A919JBP4_9ACTN</name>
<sequence>MRVGLRVNDVTAAAMLYETLGFVPVGTVPGADGGVVMAILRRGPLQLLVDALVGMPFPDSPRERQTKAGPRGLGVVIGLEVDNVDETARQCRVAGCIITSAPTDAPWGERYAELEDPYGYAWKLFQLTGPSDDGMQAAHDAWFTETRS</sequence>
<dbReference type="AlphaFoldDB" id="A0A919JBP4"/>
<dbReference type="InterPro" id="IPR004360">
    <property type="entry name" value="Glyas_Fos-R_dOase_dom"/>
</dbReference>
<dbReference type="SUPFAM" id="SSF54593">
    <property type="entry name" value="Glyoxalase/Bleomycin resistance protein/Dihydroxybiphenyl dioxygenase"/>
    <property type="match status" value="1"/>
</dbReference>
<keyword evidence="3" id="KW-1185">Reference proteome</keyword>
<gene>
    <name evidence="2" type="ORF">Ani05nite_09600</name>
</gene>
<dbReference type="InterPro" id="IPR029068">
    <property type="entry name" value="Glyas_Bleomycin-R_OHBP_Dase"/>
</dbReference>